<dbReference type="GO" id="GO:0051301">
    <property type="term" value="P:cell division"/>
    <property type="evidence" value="ECO:0007669"/>
    <property type="project" value="UniProtKB-KW"/>
</dbReference>
<dbReference type="GO" id="GO:0006260">
    <property type="term" value="P:DNA replication"/>
    <property type="evidence" value="ECO:0007669"/>
    <property type="project" value="UniProtKB-UniRule"/>
</dbReference>
<dbReference type="InterPro" id="IPR023093">
    <property type="entry name" value="ScpA-like_C"/>
</dbReference>
<evidence type="ECO:0000313" key="3">
    <source>
        <dbReference type="EMBL" id="QDU31073.1"/>
    </source>
</evidence>
<comment type="function">
    <text evidence="2">Participates in chromosomal partition during cell division. May act via the formation of a condensin-like complex containing Smc and ScpB that pull DNA away from mid-cell into both cell halves.</text>
</comment>
<dbReference type="InterPro" id="IPR003768">
    <property type="entry name" value="ScpA"/>
</dbReference>
<keyword evidence="2" id="KW-0131">Cell cycle</keyword>
<dbReference type="Gene3D" id="1.10.10.580">
    <property type="entry name" value="Structural maintenance of chromosome 1. Chain E"/>
    <property type="match status" value="1"/>
</dbReference>
<dbReference type="GO" id="GO:0005737">
    <property type="term" value="C:cytoplasm"/>
    <property type="evidence" value="ECO:0007669"/>
    <property type="project" value="UniProtKB-SubCell"/>
</dbReference>
<protein>
    <recommendedName>
        <fullName evidence="1 2">Segregation and condensation protein A</fullName>
    </recommendedName>
</protein>
<gene>
    <name evidence="2 3" type="primary">scpA</name>
    <name evidence="3" type="ORF">ETAA8_62260</name>
</gene>
<dbReference type="PANTHER" id="PTHR33969">
    <property type="entry name" value="SEGREGATION AND CONDENSATION PROTEIN A"/>
    <property type="match status" value="1"/>
</dbReference>
<keyword evidence="4" id="KW-1185">Reference proteome</keyword>
<evidence type="ECO:0000256" key="1">
    <source>
        <dbReference type="ARBA" id="ARBA00044777"/>
    </source>
</evidence>
<keyword evidence="2" id="KW-0132">Cell division</keyword>
<dbReference type="Proteomes" id="UP000315017">
    <property type="component" value="Chromosome"/>
</dbReference>
<dbReference type="OrthoDB" id="9811016at2"/>
<organism evidence="3 4">
    <name type="scientific">Anatilimnocola aggregata</name>
    <dbReference type="NCBI Taxonomy" id="2528021"/>
    <lineage>
        <taxon>Bacteria</taxon>
        <taxon>Pseudomonadati</taxon>
        <taxon>Planctomycetota</taxon>
        <taxon>Planctomycetia</taxon>
        <taxon>Pirellulales</taxon>
        <taxon>Pirellulaceae</taxon>
        <taxon>Anatilimnocola</taxon>
    </lineage>
</organism>
<name>A0A517YLJ0_9BACT</name>
<comment type="subunit">
    <text evidence="2">Component of a cohesin-like complex composed of ScpA, ScpB and the Smc homodimer, in which ScpA and ScpB bind to the head domain of Smc. The presence of the three proteins is required for the association of the complex with DNA.</text>
</comment>
<dbReference type="Pfam" id="PF02616">
    <property type="entry name" value="SMC_ScpA"/>
    <property type="match status" value="1"/>
</dbReference>
<comment type="subcellular location">
    <subcellularLocation>
        <location evidence="2">Cytoplasm</location>
    </subcellularLocation>
    <text evidence="2">Associated with two foci at the outer edges of the nucleoid region in young cells, and at four foci within both cell halves in older cells.</text>
</comment>
<reference evidence="3 4" key="1">
    <citation type="submission" date="2019-02" db="EMBL/GenBank/DDBJ databases">
        <title>Deep-cultivation of Planctomycetes and their phenomic and genomic characterization uncovers novel biology.</title>
        <authorList>
            <person name="Wiegand S."/>
            <person name="Jogler M."/>
            <person name="Boedeker C."/>
            <person name="Pinto D."/>
            <person name="Vollmers J."/>
            <person name="Rivas-Marin E."/>
            <person name="Kohn T."/>
            <person name="Peeters S.H."/>
            <person name="Heuer A."/>
            <person name="Rast P."/>
            <person name="Oberbeckmann S."/>
            <person name="Bunk B."/>
            <person name="Jeske O."/>
            <person name="Meyerdierks A."/>
            <person name="Storesund J.E."/>
            <person name="Kallscheuer N."/>
            <person name="Luecker S."/>
            <person name="Lage O.M."/>
            <person name="Pohl T."/>
            <person name="Merkel B.J."/>
            <person name="Hornburger P."/>
            <person name="Mueller R.-W."/>
            <person name="Bruemmer F."/>
            <person name="Labrenz M."/>
            <person name="Spormann A.M."/>
            <person name="Op den Camp H."/>
            <person name="Overmann J."/>
            <person name="Amann R."/>
            <person name="Jetten M.S.M."/>
            <person name="Mascher T."/>
            <person name="Medema M.H."/>
            <person name="Devos D.P."/>
            <person name="Kaster A.-K."/>
            <person name="Ovreas L."/>
            <person name="Rohde M."/>
            <person name="Galperin M.Y."/>
            <person name="Jogler C."/>
        </authorList>
    </citation>
    <scope>NUCLEOTIDE SEQUENCE [LARGE SCALE GENOMIC DNA]</scope>
    <source>
        <strain evidence="3 4">ETA_A8</strain>
    </source>
</reference>
<evidence type="ECO:0000313" key="4">
    <source>
        <dbReference type="Proteomes" id="UP000315017"/>
    </source>
</evidence>
<keyword evidence="2" id="KW-0963">Cytoplasm</keyword>
<proteinExistence type="inferred from homology"/>
<dbReference type="PANTHER" id="PTHR33969:SF2">
    <property type="entry name" value="SEGREGATION AND CONDENSATION PROTEIN A"/>
    <property type="match status" value="1"/>
</dbReference>
<dbReference type="KEGG" id="aagg:ETAA8_62260"/>
<evidence type="ECO:0000256" key="2">
    <source>
        <dbReference type="HAMAP-Rule" id="MF_01805"/>
    </source>
</evidence>
<dbReference type="HAMAP" id="MF_01805">
    <property type="entry name" value="ScpA"/>
    <property type="match status" value="1"/>
</dbReference>
<sequence>MDFRVDLTTFRGPLDLLLYLVRKQEVDLADLPIALITEQYLQYLELLEHLDVNSVADFLEMASTLIEIKSREVLPHGGEEVETFDDPRENLVQKLLEYKQIKDAASMLEERGRDWQRHVSRLASDLPPREIAPADQPIHEVELWDLVSAMGRILREKKAVKQATITYDETPIQVYMKRIHEKLTSQQRAAFSEMFAPGMHKSAMIGVFLAVLELVRHHSVRAEQNDLHGEIWIVPDAEFDPAKEIVAIDNYDARPISDDMPVQGR</sequence>
<comment type="similarity">
    <text evidence="2">Belongs to the ScpA family.</text>
</comment>
<accession>A0A517YLJ0</accession>
<keyword evidence="2" id="KW-0159">Chromosome partition</keyword>
<dbReference type="RefSeq" id="WP_145097598.1">
    <property type="nucleotide sequence ID" value="NZ_CP036274.1"/>
</dbReference>
<dbReference type="GO" id="GO:0007059">
    <property type="term" value="P:chromosome segregation"/>
    <property type="evidence" value="ECO:0007669"/>
    <property type="project" value="UniProtKB-UniRule"/>
</dbReference>
<dbReference type="AlphaFoldDB" id="A0A517YLJ0"/>
<dbReference type="Gene3D" id="6.10.250.2410">
    <property type="match status" value="1"/>
</dbReference>
<dbReference type="EMBL" id="CP036274">
    <property type="protein sequence ID" value="QDU31073.1"/>
    <property type="molecule type" value="Genomic_DNA"/>
</dbReference>